<dbReference type="PANTHER" id="PTHR19288">
    <property type="entry name" value="4-NITROPHENYLPHOSPHATASE-RELATED"/>
    <property type="match status" value="1"/>
</dbReference>
<dbReference type="InterPro" id="IPR036412">
    <property type="entry name" value="HAD-like_sf"/>
</dbReference>
<dbReference type="SUPFAM" id="SSF56784">
    <property type="entry name" value="HAD-like"/>
    <property type="match status" value="1"/>
</dbReference>
<dbReference type="Pfam" id="PF13242">
    <property type="entry name" value="Hydrolase_like"/>
    <property type="match status" value="1"/>
</dbReference>
<dbReference type="NCBIfam" id="TIGR01549">
    <property type="entry name" value="HAD-SF-IA-v1"/>
    <property type="match status" value="1"/>
</dbReference>
<name>A0ABP2QX47_STRRT</name>
<dbReference type="RefSeq" id="WP_003087785.1">
    <property type="nucleotide sequence ID" value="NZ_AJTZ01000005.1"/>
</dbReference>
<dbReference type="Gene3D" id="3.40.50.1000">
    <property type="entry name" value="HAD superfamily/HAD-like"/>
    <property type="match status" value="1"/>
</dbReference>
<dbReference type="InterPro" id="IPR010021">
    <property type="entry name" value="PGPP1/Gep4"/>
</dbReference>
<dbReference type="InterPro" id="IPR023214">
    <property type="entry name" value="HAD_sf"/>
</dbReference>
<comment type="caution">
    <text evidence="1">The sequence shown here is derived from an EMBL/GenBank/DDBJ whole genome shotgun (WGS) entry which is preliminary data.</text>
</comment>
<evidence type="ECO:0000313" key="2">
    <source>
        <dbReference type="Proteomes" id="UP000007815"/>
    </source>
</evidence>
<reference evidence="1 2" key="1">
    <citation type="submission" date="2009-12" db="EMBL/GenBank/DDBJ databases">
        <authorList>
            <person name="Lefebure T."/>
            <person name="Cornejo O.E."/>
            <person name="Pavinski Bitar P.D."/>
            <person name="Lang P."/>
            <person name="Stanhope M.J."/>
        </authorList>
    </citation>
    <scope>NUCLEOTIDE SEQUENCE [LARGE SCALE GENOMIC DNA]</scope>
    <source>
        <strain evidence="1 2">FA-1</strain>
    </source>
</reference>
<evidence type="ECO:0000313" key="1">
    <source>
        <dbReference type="EMBL" id="EJN93635.1"/>
    </source>
</evidence>
<gene>
    <name evidence="1" type="ORF">SRA_03836</name>
</gene>
<protein>
    <submittedName>
        <fullName evidence="1">HAD family phosphatase</fullName>
    </submittedName>
</protein>
<dbReference type="EMBL" id="AJTZ01000005">
    <property type="protein sequence ID" value="EJN93635.1"/>
    <property type="molecule type" value="Genomic_DNA"/>
</dbReference>
<organism evidence="1 2">
    <name type="scientific">Streptococcus ratti FA-1 = DSM 20564</name>
    <dbReference type="NCBI Taxonomy" id="699248"/>
    <lineage>
        <taxon>Bacteria</taxon>
        <taxon>Bacillati</taxon>
        <taxon>Bacillota</taxon>
        <taxon>Bacilli</taxon>
        <taxon>Lactobacillales</taxon>
        <taxon>Streptococcaceae</taxon>
        <taxon>Streptococcus</taxon>
    </lineage>
</organism>
<dbReference type="PANTHER" id="PTHR19288:SF25">
    <property type="entry name" value="PHOSPHATIDYLGLYCEROPHOSPHATASE GEP4, MITOCHONDRIAL"/>
    <property type="match status" value="1"/>
</dbReference>
<dbReference type="Proteomes" id="UP000007815">
    <property type="component" value="Unassembled WGS sequence"/>
</dbReference>
<sequence length="177" mass="20386">MLKQFYPYAYVDSVYAIDYEKLYRSGYRALIFDIDQTLVQHGYPSTKEVDALFSGLHALGFKTLFLSNNSDERIQDFTKNIDAQYIPMADKPQVDGYLKALQLLEIDKDQTIFIGDQVFTDILGANRAGIPSILVKFLRHEHETKIGKKRQLERLILACYQMSRHKNRLGSIDKGSK</sequence>
<dbReference type="NCBIfam" id="TIGR01668">
    <property type="entry name" value="YqeG_hyp_ppase"/>
    <property type="match status" value="1"/>
</dbReference>
<keyword evidence="2" id="KW-1185">Reference proteome</keyword>
<proteinExistence type="predicted"/>
<accession>A0ABP2QX47</accession>
<dbReference type="InterPro" id="IPR006439">
    <property type="entry name" value="HAD-SF_hydro_IA"/>
</dbReference>